<dbReference type="SUPFAM" id="SSF53850">
    <property type="entry name" value="Periplasmic binding protein-like II"/>
    <property type="match status" value="1"/>
</dbReference>
<dbReference type="Pfam" id="PF00126">
    <property type="entry name" value="HTH_1"/>
    <property type="match status" value="1"/>
</dbReference>
<dbReference type="PANTHER" id="PTHR30346:SF0">
    <property type="entry name" value="HCA OPERON TRANSCRIPTIONAL ACTIVATOR HCAR"/>
    <property type="match status" value="1"/>
</dbReference>
<dbReference type="PANTHER" id="PTHR30346">
    <property type="entry name" value="TRANSCRIPTIONAL DUAL REGULATOR HCAR-RELATED"/>
    <property type="match status" value="1"/>
</dbReference>
<dbReference type="Proteomes" id="UP000625527">
    <property type="component" value="Unassembled WGS sequence"/>
</dbReference>
<dbReference type="Pfam" id="PF03466">
    <property type="entry name" value="LysR_substrate"/>
    <property type="match status" value="1"/>
</dbReference>
<evidence type="ECO:0000313" key="7">
    <source>
        <dbReference type="EMBL" id="MBE1878331.1"/>
    </source>
</evidence>
<evidence type="ECO:0000256" key="2">
    <source>
        <dbReference type="ARBA" id="ARBA00023015"/>
    </source>
</evidence>
<name>A0ABR9N572_9MICO</name>
<comment type="similarity">
    <text evidence="1">Belongs to the LysR transcriptional regulatory family.</text>
</comment>
<keyword evidence="4" id="KW-0804">Transcription</keyword>
<reference evidence="7 8" key="1">
    <citation type="submission" date="2020-10" db="EMBL/GenBank/DDBJ databases">
        <title>Myceligenerans pegani sp. nov., an endophytic actinomycete isolated from Peganum harmala L. in Xinjiang, China.</title>
        <authorList>
            <person name="Xin L."/>
        </authorList>
    </citation>
    <scope>NUCLEOTIDE SEQUENCE [LARGE SCALE GENOMIC DNA]</scope>
    <source>
        <strain evidence="7 8">TRM65318</strain>
    </source>
</reference>
<feature type="region of interest" description="Disordered" evidence="5">
    <location>
        <begin position="190"/>
        <end position="211"/>
    </location>
</feature>
<evidence type="ECO:0000313" key="8">
    <source>
        <dbReference type="Proteomes" id="UP000625527"/>
    </source>
</evidence>
<dbReference type="InterPro" id="IPR036388">
    <property type="entry name" value="WH-like_DNA-bd_sf"/>
</dbReference>
<evidence type="ECO:0000256" key="1">
    <source>
        <dbReference type="ARBA" id="ARBA00009437"/>
    </source>
</evidence>
<keyword evidence="3" id="KW-0238">DNA-binding</keyword>
<evidence type="ECO:0000256" key="4">
    <source>
        <dbReference type="ARBA" id="ARBA00023163"/>
    </source>
</evidence>
<protein>
    <submittedName>
        <fullName evidence="7">LysR family transcriptional regulator</fullName>
    </submittedName>
</protein>
<evidence type="ECO:0000259" key="6">
    <source>
        <dbReference type="PROSITE" id="PS50931"/>
    </source>
</evidence>
<dbReference type="EMBL" id="JADAQT010000108">
    <property type="protein sequence ID" value="MBE1878331.1"/>
    <property type="molecule type" value="Genomic_DNA"/>
</dbReference>
<dbReference type="Gene3D" id="1.10.10.10">
    <property type="entry name" value="Winged helix-like DNA-binding domain superfamily/Winged helix DNA-binding domain"/>
    <property type="match status" value="1"/>
</dbReference>
<sequence length="300" mass="32106">MSDLETRELRYFIAVAEELSFRRAAARVGIAQPPLSRAIRALEHRLGVQLLVRTTRTVRLTSAGEALLDDARAALDLIDAAARRARHAGATRPTLRVALKADFDGGLLTPILEAYRRQEDHLPADLVLGSRGQQAPALREGRADVALLPSPYDLDGLDHEPLASEPRLVALPASDPLAARASLCLTDLEGRSLPDGSPAADGGLPRTPEDAPHLDLSQVFNLIQFGEVVLFVPVSLAQRHQRPDIAYRPVDDLSPFELAVAWPQTSRSRAVAAFVRAATEVAAGHSPQGAEPAAVPAEAG</sequence>
<feature type="domain" description="HTH lysR-type" evidence="6">
    <location>
        <begin position="4"/>
        <end position="61"/>
    </location>
</feature>
<dbReference type="InterPro" id="IPR000847">
    <property type="entry name" value="LysR_HTH_N"/>
</dbReference>
<proteinExistence type="inferred from homology"/>
<gene>
    <name evidence="7" type="ORF">IHE71_21785</name>
</gene>
<organism evidence="7 8">
    <name type="scientific">Myceligenerans pegani</name>
    <dbReference type="NCBI Taxonomy" id="2776917"/>
    <lineage>
        <taxon>Bacteria</taxon>
        <taxon>Bacillati</taxon>
        <taxon>Actinomycetota</taxon>
        <taxon>Actinomycetes</taxon>
        <taxon>Micrococcales</taxon>
        <taxon>Promicromonosporaceae</taxon>
        <taxon>Myceligenerans</taxon>
    </lineage>
</organism>
<dbReference type="InterPro" id="IPR005119">
    <property type="entry name" value="LysR_subst-bd"/>
</dbReference>
<keyword evidence="2" id="KW-0805">Transcription regulation</keyword>
<dbReference type="PROSITE" id="PS50931">
    <property type="entry name" value="HTH_LYSR"/>
    <property type="match status" value="1"/>
</dbReference>
<dbReference type="SUPFAM" id="SSF46785">
    <property type="entry name" value="Winged helix' DNA-binding domain"/>
    <property type="match status" value="1"/>
</dbReference>
<dbReference type="InterPro" id="IPR036390">
    <property type="entry name" value="WH_DNA-bd_sf"/>
</dbReference>
<comment type="caution">
    <text evidence="7">The sequence shown here is derived from an EMBL/GenBank/DDBJ whole genome shotgun (WGS) entry which is preliminary data.</text>
</comment>
<dbReference type="Gene3D" id="3.40.190.10">
    <property type="entry name" value="Periplasmic binding protein-like II"/>
    <property type="match status" value="2"/>
</dbReference>
<dbReference type="PRINTS" id="PR00039">
    <property type="entry name" value="HTHLYSR"/>
</dbReference>
<dbReference type="RefSeq" id="WP_192864864.1">
    <property type="nucleotide sequence ID" value="NZ_JADAQT010000108.1"/>
</dbReference>
<accession>A0ABR9N572</accession>
<evidence type="ECO:0000256" key="3">
    <source>
        <dbReference type="ARBA" id="ARBA00023125"/>
    </source>
</evidence>
<evidence type="ECO:0000256" key="5">
    <source>
        <dbReference type="SAM" id="MobiDB-lite"/>
    </source>
</evidence>
<keyword evidence="8" id="KW-1185">Reference proteome</keyword>